<comment type="similarity">
    <text evidence="1">Belongs to the NAD(P)H dehydrogenase (quinone) family.</text>
</comment>
<accession>H1LIU0</accession>
<dbReference type="STRING" id="797516.HMPREF9104_02532"/>
<dbReference type="InterPro" id="IPR051545">
    <property type="entry name" value="NAD(P)H_dehydrogenase_qn"/>
</dbReference>
<dbReference type="Proteomes" id="UP000005025">
    <property type="component" value="Unassembled WGS sequence"/>
</dbReference>
<protein>
    <submittedName>
        <fullName evidence="4">Flavodoxin-like protein</fullName>
    </submittedName>
</protein>
<dbReference type="GO" id="GO:0003955">
    <property type="term" value="F:NAD(P)H dehydrogenase (quinone) activity"/>
    <property type="evidence" value="ECO:0007669"/>
    <property type="project" value="TreeGrafter"/>
</dbReference>
<organism evidence="4 5">
    <name type="scientific">Lentilactobacillus kisonensis F0435</name>
    <dbReference type="NCBI Taxonomy" id="797516"/>
    <lineage>
        <taxon>Bacteria</taxon>
        <taxon>Bacillati</taxon>
        <taxon>Bacillota</taxon>
        <taxon>Bacilli</taxon>
        <taxon>Lactobacillales</taxon>
        <taxon>Lactobacillaceae</taxon>
        <taxon>Lentilactobacillus</taxon>
    </lineage>
</organism>
<proteinExistence type="inferred from homology"/>
<evidence type="ECO:0000313" key="5">
    <source>
        <dbReference type="Proteomes" id="UP000005025"/>
    </source>
</evidence>
<dbReference type="Pfam" id="PF02525">
    <property type="entry name" value="Flavodoxin_2"/>
    <property type="match status" value="1"/>
</dbReference>
<dbReference type="PANTHER" id="PTHR10204">
    <property type="entry name" value="NAD P H OXIDOREDUCTASE-RELATED"/>
    <property type="match status" value="1"/>
</dbReference>
<sequence length="256" mass="29389">PTSNRLDPLTFTRTAPPGSNLHVSLLWQKSQNQGLLPKETYAPVANRLDPLTFIKGHFIMKAILIFDHPYTLAASENQPHFRSYSAAVAQRTINYLQANGDTVDVIDLHKDKFDPVMHATDLSNWRTRRSLNDQVDDYFNRLAAAERIIFVFPIWWEVMPAMTKGFIDKVFSKNRIPKNGPRVLFANQPRIDIFTIAGTPTFLYRLKYGNPVIKSLKRGTFQKVGVKNVHWHNFNAEDKSAAKRTADLTHIQKFLR</sequence>
<reference evidence="4 5" key="1">
    <citation type="submission" date="2011-09" db="EMBL/GenBank/DDBJ databases">
        <authorList>
            <person name="Weinstock G."/>
            <person name="Sodergren E."/>
            <person name="Clifton S."/>
            <person name="Fulton L."/>
            <person name="Fulton B."/>
            <person name="Courtney L."/>
            <person name="Fronick C."/>
            <person name="Harrison M."/>
            <person name="Strong C."/>
            <person name="Farmer C."/>
            <person name="Delahaunty K."/>
            <person name="Markovic C."/>
            <person name="Hall O."/>
            <person name="Minx P."/>
            <person name="Tomlinson C."/>
            <person name="Mitreva M."/>
            <person name="Hou S."/>
            <person name="Chen J."/>
            <person name="Wollam A."/>
            <person name="Pepin K.H."/>
            <person name="Johnson M."/>
            <person name="Bhonagiri V."/>
            <person name="Zhang X."/>
            <person name="Suruliraj S."/>
            <person name="Warren W."/>
            <person name="Chinwalla A."/>
            <person name="Mardis E.R."/>
            <person name="Wilson R.K."/>
        </authorList>
    </citation>
    <scope>NUCLEOTIDE SEQUENCE [LARGE SCALE GENOMIC DNA]</scope>
    <source>
        <strain evidence="4 5">F0435</strain>
    </source>
</reference>
<evidence type="ECO:0000256" key="1">
    <source>
        <dbReference type="ARBA" id="ARBA00006252"/>
    </source>
</evidence>
<dbReference type="EMBL" id="AGRJ01000222">
    <property type="protein sequence ID" value="EHO49470.1"/>
    <property type="molecule type" value="Genomic_DNA"/>
</dbReference>
<dbReference type="AlphaFoldDB" id="H1LIU0"/>
<dbReference type="PANTHER" id="PTHR10204:SF34">
    <property type="entry name" value="NAD(P)H DEHYDROGENASE [QUINONE] 1 ISOFORM 1"/>
    <property type="match status" value="1"/>
</dbReference>
<dbReference type="PATRIC" id="fig|797516.3.peg.2275"/>
<feature type="non-terminal residue" evidence="4">
    <location>
        <position position="1"/>
    </location>
</feature>
<dbReference type="InterPro" id="IPR029039">
    <property type="entry name" value="Flavoprotein-like_sf"/>
</dbReference>
<name>H1LIU0_9LACO</name>
<gene>
    <name evidence="4" type="ORF">HMPREF9104_02532</name>
</gene>
<evidence type="ECO:0000313" key="4">
    <source>
        <dbReference type="EMBL" id="EHO49470.1"/>
    </source>
</evidence>
<dbReference type="Gene3D" id="3.40.50.360">
    <property type="match status" value="1"/>
</dbReference>
<keyword evidence="2" id="KW-0560">Oxidoreductase</keyword>
<dbReference type="HOGENOM" id="CLU_058643_1_0_9"/>
<comment type="caution">
    <text evidence="4">The sequence shown here is derived from an EMBL/GenBank/DDBJ whole genome shotgun (WGS) entry which is preliminary data.</text>
</comment>
<dbReference type="SUPFAM" id="SSF52218">
    <property type="entry name" value="Flavoproteins"/>
    <property type="match status" value="1"/>
</dbReference>
<evidence type="ECO:0000256" key="2">
    <source>
        <dbReference type="ARBA" id="ARBA00023002"/>
    </source>
</evidence>
<dbReference type="InterPro" id="IPR003680">
    <property type="entry name" value="Flavodoxin_fold"/>
</dbReference>
<feature type="domain" description="Flavodoxin-like fold" evidence="3">
    <location>
        <begin position="79"/>
        <end position="252"/>
    </location>
</feature>
<dbReference type="GO" id="GO:0005829">
    <property type="term" value="C:cytosol"/>
    <property type="evidence" value="ECO:0007669"/>
    <property type="project" value="TreeGrafter"/>
</dbReference>
<evidence type="ECO:0000259" key="3">
    <source>
        <dbReference type="Pfam" id="PF02525"/>
    </source>
</evidence>